<evidence type="ECO:0000313" key="3">
    <source>
        <dbReference type="Proteomes" id="UP000275865"/>
    </source>
</evidence>
<protein>
    <recommendedName>
        <fullName evidence="1">MEDS domain-containing protein</fullName>
    </recommendedName>
</protein>
<reference evidence="2 3" key="1">
    <citation type="submission" date="2018-09" db="EMBL/GenBank/DDBJ databases">
        <title>Micromonospora sp. nov. MS1-9, isolated from a root of Musa sp.</title>
        <authorList>
            <person name="Kuncharoen N."/>
            <person name="Kudo T."/>
            <person name="Ohkuma M."/>
            <person name="Yuki M."/>
            <person name="Tanasupawat S."/>
        </authorList>
    </citation>
    <scope>NUCLEOTIDE SEQUENCE [LARGE SCALE GENOMIC DNA]</scope>
    <source>
        <strain evidence="2 3">MS1-9</strain>
    </source>
</reference>
<name>A0A3A9Y3G2_9ACTN</name>
<feature type="domain" description="MEDS" evidence="1">
    <location>
        <begin position="9"/>
        <end position="166"/>
    </location>
</feature>
<dbReference type="Pfam" id="PF14417">
    <property type="entry name" value="MEDS"/>
    <property type="match status" value="1"/>
</dbReference>
<dbReference type="InterPro" id="IPR025847">
    <property type="entry name" value="MEDS_domain"/>
</dbReference>
<evidence type="ECO:0000313" key="2">
    <source>
        <dbReference type="EMBL" id="RKN31918.1"/>
    </source>
</evidence>
<accession>A0A3A9Y3G2</accession>
<sequence>MTPSTTYGHVCWVYDDPAALDQAARTFLTAGLAAGERLWYVTAGPVEPVVARLTTTPALGDALARGAAEVVSLPDTYPSGAVVDGPAQVRAYAAATEAALAAGYRGLRVVAEATPLVRTPAQLDAFTRYEHLVDRYMRARPFRAMCAYDRREIDGRAVAELACLHPETNAVEAPFQLFAWDGTGHRAGLTGELDETGEELFVTALERADLRPVDGRLVLEAPGLRFVDHRALLRLREYACRRNSAVLLRSPLPAAARLAALLDLPGLTVEVAR</sequence>
<proteinExistence type="predicted"/>
<comment type="caution">
    <text evidence="2">The sequence shown here is derived from an EMBL/GenBank/DDBJ whole genome shotgun (WGS) entry which is preliminary data.</text>
</comment>
<dbReference type="Proteomes" id="UP000275865">
    <property type="component" value="Unassembled WGS sequence"/>
</dbReference>
<gene>
    <name evidence="2" type="ORF">D7044_16110</name>
</gene>
<organism evidence="2 3">
    <name type="scientific">Micromonospora musae</name>
    <dbReference type="NCBI Taxonomy" id="1894970"/>
    <lineage>
        <taxon>Bacteria</taxon>
        <taxon>Bacillati</taxon>
        <taxon>Actinomycetota</taxon>
        <taxon>Actinomycetes</taxon>
        <taxon>Micromonosporales</taxon>
        <taxon>Micromonosporaceae</taxon>
        <taxon>Micromonospora</taxon>
    </lineage>
</organism>
<dbReference type="EMBL" id="RAZT01000007">
    <property type="protein sequence ID" value="RKN31918.1"/>
    <property type="molecule type" value="Genomic_DNA"/>
</dbReference>
<evidence type="ECO:0000259" key="1">
    <source>
        <dbReference type="Pfam" id="PF14417"/>
    </source>
</evidence>
<dbReference type="AlphaFoldDB" id="A0A3A9Y3G2"/>
<dbReference type="RefSeq" id="WP_120689462.1">
    <property type="nucleotide sequence ID" value="NZ_RAZT01000007.1"/>
</dbReference>